<name>H2J365_MARPK</name>
<dbReference type="PANTHER" id="PTHR36194:SF1">
    <property type="entry name" value="S-LAYER-LIKE PROTEIN"/>
    <property type="match status" value="1"/>
</dbReference>
<evidence type="ECO:0000259" key="1">
    <source>
        <dbReference type="Pfam" id="PF08308"/>
    </source>
</evidence>
<dbReference type="KEGG" id="mpz:Marpi_0126"/>
<feature type="domain" description="PEGA" evidence="1">
    <location>
        <begin position="159"/>
        <end position="224"/>
    </location>
</feature>
<proteinExistence type="predicted"/>
<accession>H2J365</accession>
<organism evidence="2 3">
    <name type="scientific">Marinitoga piezophila (strain DSM 14283 / JCM 11233 / KA3)</name>
    <dbReference type="NCBI Taxonomy" id="443254"/>
    <lineage>
        <taxon>Bacteria</taxon>
        <taxon>Thermotogati</taxon>
        <taxon>Thermotogota</taxon>
        <taxon>Thermotogae</taxon>
        <taxon>Petrotogales</taxon>
        <taxon>Petrotogaceae</taxon>
        <taxon>Marinitoga</taxon>
    </lineage>
</organism>
<feature type="domain" description="PEGA" evidence="1">
    <location>
        <begin position="29"/>
        <end position="86"/>
    </location>
</feature>
<dbReference type="AlphaFoldDB" id="H2J365"/>
<dbReference type="EMBL" id="CP003257">
    <property type="protein sequence ID" value="AEX84583.1"/>
    <property type="molecule type" value="Genomic_DNA"/>
</dbReference>
<dbReference type="eggNOG" id="COG1470">
    <property type="taxonomic scope" value="Bacteria"/>
</dbReference>
<sequence length="563" mass="65316">MKKNKIFLLLFFIVFSILSFSYQLKIFAPKGALIYIDGQYIKAVKNTFESIDISSGTHTVTIKKFGYEDYIKTMDISSDTELRVSLIPLASLKIISNIEQFYVQYNNKKFLVNNHDTITVPVNIKDFYFTFDNYKPQKLQIDLKPFETRELYLTFIPEGMIKITSNPTSILYINNVKIGETPYSTVLNKGVNYKLKFERKDYITIEKNINITEKVKDISVQLKKGINLYVDSSPRNALVVINNKKYGYTPGNFVVPEGTLNIVVSKIGYISKRLTINLDKKTKSKQLFFELYENSRTVFFKDVKNLEFYLDGKYIGKEVEELELDGMPHIIEIVSKNDKNLFFRYIIHKDDPKQIVLNPKLYTSIEVLSSIDKVLTYIGDKFAFTPSTILIDTMQETKKIDIYYLNAKKMTTIRKNRSQTVFLTEDKNVGALSLFTTSSRALIYIDGNYENTGYLIGKVLKTGTHNITFKFPDGNIYNIDVSISQYNHKVVFFSRANLVPVKIYNRKGYDLFVDDVKYTGSEVNLRLEYGVHKIALYKGNLKIKEKYIYFTDEGKFINVDNWY</sequence>
<dbReference type="Proteomes" id="UP000007161">
    <property type="component" value="Chromosome"/>
</dbReference>
<evidence type="ECO:0000313" key="3">
    <source>
        <dbReference type="Proteomes" id="UP000007161"/>
    </source>
</evidence>
<dbReference type="RefSeq" id="WP_014295655.1">
    <property type="nucleotide sequence ID" value="NC_016751.1"/>
</dbReference>
<reference evidence="3" key="2">
    <citation type="submission" date="2012-01" db="EMBL/GenBank/DDBJ databases">
        <title>Complete sequence of chromosome of Marinitoga piezophila KA3.</title>
        <authorList>
            <person name="Lucas S."/>
            <person name="Han J."/>
            <person name="Lapidus A."/>
            <person name="Cheng J.-F."/>
            <person name="Goodwin L."/>
            <person name="Pitluck S."/>
            <person name="Peters L."/>
            <person name="Mikhailova N."/>
            <person name="Teshima H."/>
            <person name="Detter J.C."/>
            <person name="Han C."/>
            <person name="Tapia R."/>
            <person name="Land M."/>
            <person name="Hauser L."/>
            <person name="Kyrpides N."/>
            <person name="Ivanova N."/>
            <person name="Pagani I."/>
            <person name="Jebbar M."/>
            <person name="Vannier P."/>
            <person name="Oger P."/>
            <person name="Cario A."/>
            <person name="Bartlett D."/>
            <person name="Noll K.M."/>
            <person name="Woyke T."/>
        </authorList>
    </citation>
    <scope>NUCLEOTIDE SEQUENCE [LARGE SCALE GENOMIC DNA]</scope>
    <source>
        <strain evidence="3">DSM 14283 / JCM 11233 / KA3</strain>
    </source>
</reference>
<keyword evidence="3" id="KW-1185">Reference proteome</keyword>
<protein>
    <submittedName>
        <fullName evidence="2">PEGA domain-containing protein</fullName>
    </submittedName>
</protein>
<dbReference type="STRING" id="443254.Marpi_0126"/>
<reference evidence="2 3" key="1">
    <citation type="journal article" date="2012" name="J. Bacteriol.">
        <title>Complete Genome Sequence of the Thermophilic, Piezophilic, Heterotrophic Bacterium Marinitoga piezophila KA3.</title>
        <authorList>
            <person name="Lucas S."/>
            <person name="Han J."/>
            <person name="Lapidus A."/>
            <person name="Cheng J.F."/>
            <person name="Goodwin L.A."/>
            <person name="Pitluck S."/>
            <person name="Peters L."/>
            <person name="Mikhailova N."/>
            <person name="Teshima H."/>
            <person name="Detter J.C."/>
            <person name="Han C."/>
            <person name="Tapia R."/>
            <person name="Land M."/>
            <person name="Hauser L."/>
            <person name="Kyrpides N.C."/>
            <person name="Ivanova N."/>
            <person name="Pagani I."/>
            <person name="Vannier P."/>
            <person name="Oger P."/>
            <person name="Bartlett D.H."/>
            <person name="Noll K.M."/>
            <person name="Woyke T."/>
            <person name="Jebbar M."/>
        </authorList>
    </citation>
    <scope>NUCLEOTIDE SEQUENCE [LARGE SCALE GENOMIC DNA]</scope>
    <source>
        <strain evidence="3">DSM 14283 / JCM 11233 / KA3</strain>
    </source>
</reference>
<feature type="domain" description="PEGA" evidence="1">
    <location>
        <begin position="227"/>
        <end position="283"/>
    </location>
</feature>
<dbReference type="OrthoDB" id="48592at2"/>
<dbReference type="HOGENOM" id="CLU_492466_0_0_0"/>
<gene>
    <name evidence="2" type="ordered locus">Marpi_0126</name>
</gene>
<evidence type="ECO:0000313" key="2">
    <source>
        <dbReference type="EMBL" id="AEX84583.1"/>
    </source>
</evidence>
<dbReference type="PANTHER" id="PTHR36194">
    <property type="entry name" value="S-LAYER-LIKE PROTEIN"/>
    <property type="match status" value="1"/>
</dbReference>
<dbReference type="InterPro" id="IPR013229">
    <property type="entry name" value="PEGA"/>
</dbReference>
<dbReference type="Pfam" id="PF08308">
    <property type="entry name" value="PEGA"/>
    <property type="match status" value="3"/>
</dbReference>